<dbReference type="PANTHER" id="PTHR43038:SF3">
    <property type="entry name" value="ABC TRANSPORTER G FAMILY MEMBER 20 ISOFORM X1"/>
    <property type="match status" value="1"/>
</dbReference>
<dbReference type="InterPro" id="IPR027417">
    <property type="entry name" value="P-loop_NTPase"/>
</dbReference>
<dbReference type="SUPFAM" id="SSF52540">
    <property type="entry name" value="P-loop containing nucleoside triphosphate hydrolases"/>
    <property type="match status" value="1"/>
</dbReference>
<dbReference type="Gene3D" id="3.40.50.300">
    <property type="entry name" value="P-loop containing nucleotide triphosphate hydrolases"/>
    <property type="match status" value="1"/>
</dbReference>
<keyword evidence="2" id="KW-0067">ATP-binding</keyword>
<dbReference type="CDD" id="cd03230">
    <property type="entry name" value="ABC_DR_subfamily_A"/>
    <property type="match status" value="1"/>
</dbReference>
<accession>A0A0W8E427</accession>
<comment type="caution">
    <text evidence="4">The sequence shown here is derived from an EMBL/GenBank/DDBJ whole genome shotgun (WGS) entry which is preliminary data.</text>
</comment>
<feature type="domain" description="ABC transporter" evidence="3">
    <location>
        <begin position="2"/>
        <end position="228"/>
    </location>
</feature>
<gene>
    <name evidence="4" type="ORF">ASZ90_019174</name>
</gene>
<evidence type="ECO:0000259" key="3">
    <source>
        <dbReference type="PROSITE" id="PS50893"/>
    </source>
</evidence>
<protein>
    <submittedName>
        <fullName evidence="4">Abc transporter multidrug efflux pump</fullName>
    </submittedName>
</protein>
<dbReference type="SMART" id="SM00382">
    <property type="entry name" value="AAA"/>
    <property type="match status" value="1"/>
</dbReference>
<dbReference type="InterPro" id="IPR003593">
    <property type="entry name" value="AAA+_ATPase"/>
</dbReference>
<dbReference type="InterPro" id="IPR003439">
    <property type="entry name" value="ABC_transporter-like_ATP-bd"/>
</dbReference>
<proteinExistence type="predicted"/>
<dbReference type="PROSITE" id="PS50893">
    <property type="entry name" value="ABC_TRANSPORTER_2"/>
    <property type="match status" value="1"/>
</dbReference>
<keyword evidence="1" id="KW-0547">Nucleotide-binding</keyword>
<name>A0A0W8E427_9ZZZZ</name>
<sequence>MLSSHEVSKCFGTTRALDKLSIRVNKGEIFGLVGPDGAGKTTFLRMVCNLIDADAGTISIAGSPASRYPRERLGYMPQKFSLYGDLTISENINFFASLYSLDKNITRQRSQEMLQITGLTGFENRLADNLSGGMKQKLALTSALMTRPELMVLDEPTYGVDPESRKEFWQILYRLNESGITILISTPYMDEAELCHRVALIDSGRLVACDSPAGLKQLFDRQVIEVRAAITDPFFFDLCSGVVDSSYYSKRFHLLVQDNEQTFAALQEYALDKGFPDIKANYISPSMEDVFAFLAEPRLPKQSNIISTE</sequence>
<evidence type="ECO:0000256" key="1">
    <source>
        <dbReference type="ARBA" id="ARBA00022741"/>
    </source>
</evidence>
<dbReference type="Pfam" id="PF00005">
    <property type="entry name" value="ABC_tran"/>
    <property type="match status" value="1"/>
</dbReference>
<dbReference type="GO" id="GO:0005524">
    <property type="term" value="F:ATP binding"/>
    <property type="evidence" value="ECO:0007669"/>
    <property type="project" value="UniProtKB-KW"/>
</dbReference>
<dbReference type="AlphaFoldDB" id="A0A0W8E427"/>
<evidence type="ECO:0000256" key="2">
    <source>
        <dbReference type="ARBA" id="ARBA00022840"/>
    </source>
</evidence>
<dbReference type="GO" id="GO:0016887">
    <property type="term" value="F:ATP hydrolysis activity"/>
    <property type="evidence" value="ECO:0007669"/>
    <property type="project" value="InterPro"/>
</dbReference>
<dbReference type="PANTHER" id="PTHR43038">
    <property type="entry name" value="ATP-BINDING CASSETTE, SUB-FAMILY H, MEMBER 1"/>
    <property type="match status" value="1"/>
</dbReference>
<evidence type="ECO:0000313" key="4">
    <source>
        <dbReference type="EMBL" id="KUG03386.1"/>
    </source>
</evidence>
<dbReference type="EMBL" id="LNQE01001882">
    <property type="protein sequence ID" value="KUG03386.1"/>
    <property type="molecule type" value="Genomic_DNA"/>
</dbReference>
<organism evidence="4">
    <name type="scientific">hydrocarbon metagenome</name>
    <dbReference type="NCBI Taxonomy" id="938273"/>
    <lineage>
        <taxon>unclassified sequences</taxon>
        <taxon>metagenomes</taxon>
        <taxon>ecological metagenomes</taxon>
    </lineage>
</organism>
<reference evidence="4" key="1">
    <citation type="journal article" date="2015" name="Proc. Natl. Acad. Sci. U.S.A.">
        <title>Networks of energetic and metabolic interactions define dynamics in microbial communities.</title>
        <authorList>
            <person name="Embree M."/>
            <person name="Liu J.K."/>
            <person name="Al-Bassam M.M."/>
            <person name="Zengler K."/>
        </authorList>
    </citation>
    <scope>NUCLEOTIDE SEQUENCE</scope>
</reference>